<feature type="transmembrane region" description="Helical" evidence="9">
    <location>
        <begin position="463"/>
        <end position="486"/>
    </location>
</feature>
<evidence type="ECO:0000313" key="15">
    <source>
        <dbReference type="Proteomes" id="UP001209878"/>
    </source>
</evidence>
<evidence type="ECO:0000313" key="14">
    <source>
        <dbReference type="EMBL" id="KAK2191687.1"/>
    </source>
</evidence>
<gene>
    <name evidence="14" type="ORF">NP493_48g07028</name>
</gene>
<keyword evidence="6 9" id="KW-0472">Membrane</keyword>
<dbReference type="SMART" id="SM00404">
    <property type="entry name" value="PTPc_motif"/>
    <property type="match status" value="2"/>
</dbReference>
<evidence type="ECO:0000256" key="3">
    <source>
        <dbReference type="ARBA" id="ARBA00022729"/>
    </source>
</evidence>
<dbReference type="FunFam" id="3.90.190.10:FF:000102">
    <property type="entry name" value="Receptor-type tyrosine-protein phosphatase"/>
    <property type="match status" value="1"/>
</dbReference>
<dbReference type="GO" id="GO:0004725">
    <property type="term" value="F:protein tyrosine phosphatase activity"/>
    <property type="evidence" value="ECO:0007669"/>
    <property type="project" value="UniProtKB-EC"/>
</dbReference>
<dbReference type="SUPFAM" id="SSF49265">
    <property type="entry name" value="Fibronectin type III"/>
    <property type="match status" value="1"/>
</dbReference>
<feature type="signal peptide" evidence="10">
    <location>
        <begin position="1"/>
        <end position="43"/>
    </location>
</feature>
<dbReference type="PANTHER" id="PTHR19134:SF449">
    <property type="entry name" value="TYROSINE-PROTEIN PHOSPHATASE 1"/>
    <property type="match status" value="1"/>
</dbReference>
<reference evidence="14" key="1">
    <citation type="journal article" date="2023" name="Mol. Biol. Evol.">
        <title>Third-Generation Sequencing Reveals the Adaptive Role of the Epigenome in Three Deep-Sea Polychaetes.</title>
        <authorList>
            <person name="Perez M."/>
            <person name="Aroh O."/>
            <person name="Sun Y."/>
            <person name="Lan Y."/>
            <person name="Juniper S.K."/>
            <person name="Young C.R."/>
            <person name="Angers B."/>
            <person name="Qian P.Y."/>
        </authorList>
    </citation>
    <scope>NUCLEOTIDE SEQUENCE</scope>
    <source>
        <strain evidence="14">R07B-5</strain>
    </source>
</reference>
<evidence type="ECO:0000256" key="10">
    <source>
        <dbReference type="SAM" id="SignalP"/>
    </source>
</evidence>
<dbReference type="EC" id="3.1.3.48" evidence="2"/>
<dbReference type="PRINTS" id="PR00700">
    <property type="entry name" value="PRTYPHPHTASE"/>
</dbReference>
<feature type="region of interest" description="Disordered" evidence="8">
    <location>
        <begin position="422"/>
        <end position="450"/>
    </location>
</feature>
<dbReference type="PANTHER" id="PTHR19134">
    <property type="entry name" value="RECEPTOR-TYPE TYROSINE-PROTEIN PHOSPHATASE"/>
    <property type="match status" value="1"/>
</dbReference>
<feature type="domain" description="Tyrosine-protein phosphatase" evidence="11">
    <location>
        <begin position="570"/>
        <end position="793"/>
    </location>
</feature>
<feature type="domain" description="Tyrosine-protein phosphatase" evidence="11">
    <location>
        <begin position="817"/>
        <end position="1082"/>
    </location>
</feature>
<feature type="domain" description="Fibronectin type-III" evidence="13">
    <location>
        <begin position="195"/>
        <end position="298"/>
    </location>
</feature>
<dbReference type="Gene3D" id="2.60.40.10">
    <property type="entry name" value="Immunoglobulins"/>
    <property type="match status" value="1"/>
</dbReference>
<dbReference type="InterPro" id="IPR036116">
    <property type="entry name" value="FN3_sf"/>
</dbReference>
<keyword evidence="4" id="KW-0378">Hydrolase</keyword>
<dbReference type="AlphaFoldDB" id="A0AAD9PBS4"/>
<keyword evidence="9" id="KW-1133">Transmembrane helix</keyword>
<keyword evidence="5" id="KW-0904">Protein phosphatase</keyword>
<dbReference type="InterPro" id="IPR003961">
    <property type="entry name" value="FN3_dom"/>
</dbReference>
<keyword evidence="3 10" id="KW-0732">Signal</keyword>
<dbReference type="InterPro" id="IPR003595">
    <property type="entry name" value="Tyr_Pase_cat"/>
</dbReference>
<keyword evidence="9" id="KW-0812">Transmembrane</keyword>
<dbReference type="InterPro" id="IPR029021">
    <property type="entry name" value="Prot-tyrosine_phosphatase-like"/>
</dbReference>
<protein>
    <recommendedName>
        <fullName evidence="2">protein-tyrosine-phosphatase</fullName>
        <ecNumber evidence="2">3.1.3.48</ecNumber>
    </recommendedName>
</protein>
<organism evidence="14 15">
    <name type="scientific">Ridgeia piscesae</name>
    <name type="common">Tubeworm</name>
    <dbReference type="NCBI Taxonomy" id="27915"/>
    <lineage>
        <taxon>Eukaryota</taxon>
        <taxon>Metazoa</taxon>
        <taxon>Spiralia</taxon>
        <taxon>Lophotrochozoa</taxon>
        <taxon>Annelida</taxon>
        <taxon>Polychaeta</taxon>
        <taxon>Sedentaria</taxon>
        <taxon>Canalipalpata</taxon>
        <taxon>Sabellida</taxon>
        <taxon>Siboglinidae</taxon>
        <taxon>Ridgeia</taxon>
    </lineage>
</organism>
<keyword evidence="15" id="KW-1185">Reference proteome</keyword>
<evidence type="ECO:0000256" key="6">
    <source>
        <dbReference type="ARBA" id="ARBA00023136"/>
    </source>
</evidence>
<dbReference type="PROSITE" id="PS50055">
    <property type="entry name" value="TYR_PHOSPHATASE_PTP"/>
    <property type="match status" value="2"/>
</dbReference>
<dbReference type="Gene3D" id="3.90.190.10">
    <property type="entry name" value="Protein tyrosine phosphatase superfamily"/>
    <property type="match status" value="3"/>
</dbReference>
<dbReference type="InterPro" id="IPR016130">
    <property type="entry name" value="Tyr_Pase_AS"/>
</dbReference>
<feature type="chain" id="PRO_5042218992" description="protein-tyrosine-phosphatase" evidence="10">
    <location>
        <begin position="44"/>
        <end position="1093"/>
    </location>
</feature>
<feature type="domain" description="Tyrosine specific protein phosphatases" evidence="12">
    <location>
        <begin position="703"/>
        <end position="784"/>
    </location>
</feature>
<comment type="subcellular location">
    <subcellularLocation>
        <location evidence="1">Membrane</location>
        <topology evidence="1">Single-pass membrane protein</topology>
    </subcellularLocation>
</comment>
<name>A0AAD9PBS4_RIDPI</name>
<evidence type="ECO:0000256" key="7">
    <source>
        <dbReference type="ARBA" id="ARBA00051722"/>
    </source>
</evidence>
<dbReference type="InterPro" id="IPR000387">
    <property type="entry name" value="Tyr_Pase_dom"/>
</dbReference>
<dbReference type="EMBL" id="JAODUO010000048">
    <property type="protein sequence ID" value="KAK2191687.1"/>
    <property type="molecule type" value="Genomic_DNA"/>
</dbReference>
<proteinExistence type="predicted"/>
<dbReference type="Proteomes" id="UP001209878">
    <property type="component" value="Unassembled WGS sequence"/>
</dbReference>
<dbReference type="CDD" id="cd00063">
    <property type="entry name" value="FN3"/>
    <property type="match status" value="2"/>
</dbReference>
<evidence type="ECO:0000259" key="12">
    <source>
        <dbReference type="PROSITE" id="PS50056"/>
    </source>
</evidence>
<evidence type="ECO:0000256" key="4">
    <source>
        <dbReference type="ARBA" id="ARBA00022801"/>
    </source>
</evidence>
<comment type="caution">
    <text evidence="14">The sequence shown here is derived from an EMBL/GenBank/DDBJ whole genome shotgun (WGS) entry which is preliminary data.</text>
</comment>
<evidence type="ECO:0000256" key="8">
    <source>
        <dbReference type="SAM" id="MobiDB-lite"/>
    </source>
</evidence>
<dbReference type="SUPFAM" id="SSF52799">
    <property type="entry name" value="(Phosphotyrosine protein) phosphatases II"/>
    <property type="match status" value="2"/>
</dbReference>
<dbReference type="PROSITE" id="PS00383">
    <property type="entry name" value="TYR_PHOSPHATASE_1"/>
    <property type="match status" value="1"/>
</dbReference>
<feature type="compositionally biased region" description="Low complexity" evidence="8">
    <location>
        <begin position="422"/>
        <end position="448"/>
    </location>
</feature>
<dbReference type="PROSITE" id="PS50056">
    <property type="entry name" value="TYR_PHOSPHATASE_2"/>
    <property type="match status" value="2"/>
</dbReference>
<dbReference type="PROSITE" id="PS50853">
    <property type="entry name" value="FN3"/>
    <property type="match status" value="1"/>
</dbReference>
<feature type="region of interest" description="Disordered" evidence="8">
    <location>
        <begin position="490"/>
        <end position="518"/>
    </location>
</feature>
<dbReference type="InterPro" id="IPR013783">
    <property type="entry name" value="Ig-like_fold"/>
</dbReference>
<evidence type="ECO:0000256" key="2">
    <source>
        <dbReference type="ARBA" id="ARBA00013064"/>
    </source>
</evidence>
<feature type="domain" description="Tyrosine specific protein phosphatases" evidence="12">
    <location>
        <begin position="1001"/>
        <end position="1073"/>
    </location>
</feature>
<dbReference type="GO" id="GO:0016020">
    <property type="term" value="C:membrane"/>
    <property type="evidence" value="ECO:0007669"/>
    <property type="project" value="UniProtKB-SubCell"/>
</dbReference>
<dbReference type="Pfam" id="PF00102">
    <property type="entry name" value="Y_phosphatase"/>
    <property type="match status" value="3"/>
</dbReference>
<sequence>MSACRLRTTGGSMAGRVGPTCPRTALVALVTLLVVLTDHGTSGARCRFARMKERQGSCIFPCKCTKGCDTATGDCLNGGTCVDGPPSGHRWNGPACQTGPVAKSASVTTSCEALGRYLEFRRSGIRKDKYVTGICEVVVIGHRYIGCDDKTYGVNCETPCGHCRDNSPCDVVNGRCEDWYSLVYNTPIPIPRFDTSARPTVDVINSSAVVVSWSKATNIPSAVEDHYYYVVWLQVDGGTRVKATQIQHDVHSNRFESYITGLVYNTHYSVSVEPYRQQDKKHEGGSHTDDAIFKTACIAPSRPVIRNVATSSADGAARASFTVKWEEINETGCDEIIAIRVGYNTSASPTDGWLYTDVERLNQTQLSVDVLSYGVYEVIVTATNNENISSTSDVVLVSLTTTTSTSTTTTTTTTTATTATTATTTTTTTTTTSAPTPTTTTSAQSSASNNVAPSTGGLGTGGAVGVAFAVIVVIAGVVAVIGVVLLRRRRSDHDQQSATDNIALGFTKPDKADPDEEKVVFNGGENAEKEEEHSTSIYANAQEVARQDQHGIALSDLAVYVKEKRRNKGFEKEFEDIPFGVQAKCEAAKKPENNSRNRYVNIMPYDHSRVVLSTEGTQSDYINANHIMGYKDKKNAYIACQAPHDRNIEELCAMIWQEKTNTIVMLTNIYEMGKALKKMRRMRQFHFTGWPDLGTPEFAYPLLAFHRKVRSFTRRDADLSSSTAGESGGLVFAMTAGVGRTGTFIAIDILIDQAKAEDKVDVFQCVSLLRTQRMNMVQTLEQYIYVYQALLELNEVAIIACSGLKQTFDELCKSSKLAEQFERLNALKPVRKNVKCAALEPKNVTKNRDIKIFPDDRHRPHLSTPWTEGNDYINAVFVHGYKERNAYIITQSPMTATVVDLWRLLNDHESRTVVMLDHSDVTDDECASYCPSKTDVKGKYGPFEVELVDTVSTENANVTVRELKLSMSNRSGDSGTVIKQFQLNNSWSRDSPLPSNATVLVDLLDAVEKWQQQNGNGPIVIHCTDGASRSGLVCAASYLLEHMKVEQEVDVFHAVQHIRTTRPQLITHLAQYRFLHEMALAYMSQFDMYANFQ</sequence>
<dbReference type="InterPro" id="IPR050348">
    <property type="entry name" value="Protein-Tyr_Phosphatase"/>
</dbReference>
<dbReference type="SMART" id="SM00194">
    <property type="entry name" value="PTPc"/>
    <property type="match status" value="2"/>
</dbReference>
<evidence type="ECO:0000259" key="11">
    <source>
        <dbReference type="PROSITE" id="PS50055"/>
    </source>
</evidence>
<comment type="catalytic activity">
    <reaction evidence="7">
        <text>O-phospho-L-tyrosyl-[protein] + H2O = L-tyrosyl-[protein] + phosphate</text>
        <dbReference type="Rhea" id="RHEA:10684"/>
        <dbReference type="Rhea" id="RHEA-COMP:10136"/>
        <dbReference type="Rhea" id="RHEA-COMP:20101"/>
        <dbReference type="ChEBI" id="CHEBI:15377"/>
        <dbReference type="ChEBI" id="CHEBI:43474"/>
        <dbReference type="ChEBI" id="CHEBI:46858"/>
        <dbReference type="ChEBI" id="CHEBI:61978"/>
        <dbReference type="EC" id="3.1.3.48"/>
    </reaction>
</comment>
<accession>A0AAD9PBS4</accession>
<evidence type="ECO:0000256" key="5">
    <source>
        <dbReference type="ARBA" id="ARBA00022912"/>
    </source>
</evidence>
<dbReference type="InterPro" id="IPR000242">
    <property type="entry name" value="PTP_cat"/>
</dbReference>
<evidence type="ECO:0000256" key="1">
    <source>
        <dbReference type="ARBA" id="ARBA00004167"/>
    </source>
</evidence>
<evidence type="ECO:0000259" key="13">
    <source>
        <dbReference type="PROSITE" id="PS50853"/>
    </source>
</evidence>
<evidence type="ECO:0000256" key="9">
    <source>
        <dbReference type="SAM" id="Phobius"/>
    </source>
</evidence>